<dbReference type="RefSeq" id="WP_134171775.1">
    <property type="nucleotide sequence ID" value="NZ_SODI01000001.1"/>
</dbReference>
<dbReference type="Proteomes" id="UP000298218">
    <property type="component" value="Unassembled WGS sequence"/>
</dbReference>
<feature type="transmembrane region" description="Helical" evidence="8">
    <location>
        <begin position="208"/>
        <end position="230"/>
    </location>
</feature>
<feature type="transmembrane region" description="Helical" evidence="8">
    <location>
        <begin position="135"/>
        <end position="161"/>
    </location>
</feature>
<dbReference type="OrthoDB" id="4219855at2"/>
<gene>
    <name evidence="10" type="ORF">E3T53_00500</name>
</gene>
<evidence type="ECO:0000256" key="1">
    <source>
        <dbReference type="ARBA" id="ARBA00004429"/>
    </source>
</evidence>
<feature type="transmembrane region" description="Helical" evidence="8">
    <location>
        <begin position="236"/>
        <end position="255"/>
    </location>
</feature>
<evidence type="ECO:0000256" key="5">
    <source>
        <dbReference type="ARBA" id="ARBA00022692"/>
    </source>
</evidence>
<comment type="caution">
    <text evidence="10">The sequence shown here is derived from an EMBL/GenBank/DDBJ whole genome shotgun (WGS) entry which is preliminary data.</text>
</comment>
<sequence>MAMKPPAPVSTADILARPVARIRLPGDPGSTLTRSRASGRTVRILSTMLVAGWFLLPFAPLGLWAFANDWSFPAVLPTEWGFEGLTSGIRQGALPALGHSLTLSLLVAAIATPLGAMGARALTFGTVRWPRAVSLALLAPIALPPFAAVMGLNVILLRAYVPPTAGLLLVLVVMAIPYTTFTMRVAYAAHDIRYEEEARTLGASRWNVLWRIHLPLVAPALARAAFLAFLVGWSDYVVTIVVGGGQIVTLPLVTASMAAGIGNDATVAVLSLSAIVPPLILLALAGLTGRRPGTNTRTADSYRGEQE</sequence>
<comment type="similarity">
    <text evidence="8">Belongs to the binding-protein-dependent transport system permease family.</text>
</comment>
<evidence type="ECO:0000256" key="2">
    <source>
        <dbReference type="ARBA" id="ARBA00022448"/>
    </source>
</evidence>
<dbReference type="Gene3D" id="1.10.3720.10">
    <property type="entry name" value="MetI-like"/>
    <property type="match status" value="1"/>
</dbReference>
<feature type="domain" description="ABC transmembrane type-1" evidence="9">
    <location>
        <begin position="97"/>
        <end position="285"/>
    </location>
</feature>
<evidence type="ECO:0000256" key="7">
    <source>
        <dbReference type="ARBA" id="ARBA00023136"/>
    </source>
</evidence>
<dbReference type="EMBL" id="SOHQ01000001">
    <property type="protein sequence ID" value="TFD82390.1"/>
    <property type="molecule type" value="Genomic_DNA"/>
</dbReference>
<evidence type="ECO:0000313" key="11">
    <source>
        <dbReference type="Proteomes" id="UP000298218"/>
    </source>
</evidence>
<proteinExistence type="inferred from homology"/>
<dbReference type="AlphaFoldDB" id="A0A4Y8KRY6"/>
<evidence type="ECO:0000256" key="3">
    <source>
        <dbReference type="ARBA" id="ARBA00022475"/>
    </source>
</evidence>
<keyword evidence="7 8" id="KW-0472">Membrane</keyword>
<keyword evidence="2 8" id="KW-0813">Transport</keyword>
<keyword evidence="3" id="KW-1003">Cell membrane</keyword>
<keyword evidence="11" id="KW-1185">Reference proteome</keyword>
<dbReference type="GO" id="GO:0055085">
    <property type="term" value="P:transmembrane transport"/>
    <property type="evidence" value="ECO:0007669"/>
    <property type="project" value="InterPro"/>
</dbReference>
<dbReference type="PANTHER" id="PTHR43357">
    <property type="entry name" value="INNER MEMBRANE ABC TRANSPORTER PERMEASE PROTEIN YDCV"/>
    <property type="match status" value="1"/>
</dbReference>
<dbReference type="SUPFAM" id="SSF161098">
    <property type="entry name" value="MetI-like"/>
    <property type="match status" value="1"/>
</dbReference>
<comment type="subcellular location">
    <subcellularLocation>
        <location evidence="1">Cell inner membrane</location>
        <topology evidence="1">Multi-pass membrane protein</topology>
    </subcellularLocation>
    <subcellularLocation>
        <location evidence="8">Cell membrane</location>
        <topology evidence="8">Multi-pass membrane protein</topology>
    </subcellularLocation>
</comment>
<feature type="transmembrane region" description="Helical" evidence="8">
    <location>
        <begin position="44"/>
        <end position="67"/>
    </location>
</feature>
<feature type="transmembrane region" description="Helical" evidence="8">
    <location>
        <begin position="267"/>
        <end position="287"/>
    </location>
</feature>
<keyword evidence="4" id="KW-0997">Cell inner membrane</keyword>
<evidence type="ECO:0000256" key="8">
    <source>
        <dbReference type="RuleBase" id="RU363032"/>
    </source>
</evidence>
<dbReference type="PANTHER" id="PTHR43357:SF4">
    <property type="entry name" value="INNER MEMBRANE ABC TRANSPORTER PERMEASE PROTEIN YDCV"/>
    <property type="match status" value="1"/>
</dbReference>
<dbReference type="CDD" id="cd06261">
    <property type="entry name" value="TM_PBP2"/>
    <property type="match status" value="1"/>
</dbReference>
<dbReference type="Pfam" id="PF00528">
    <property type="entry name" value="BPD_transp_1"/>
    <property type="match status" value="1"/>
</dbReference>
<reference evidence="10 11" key="1">
    <citation type="submission" date="2019-03" db="EMBL/GenBank/DDBJ databases">
        <title>Genomics of glacier-inhabiting Cryobacterium strains.</title>
        <authorList>
            <person name="Liu Q."/>
            <person name="Xin Y.-H."/>
        </authorList>
    </citation>
    <scope>NUCLEOTIDE SEQUENCE [LARGE SCALE GENOMIC DNA]</scope>
    <source>
        <strain evidence="10 11">CGMCC 1.4292</strain>
    </source>
</reference>
<organism evidence="10 11">
    <name type="scientific">Cryobacterium psychrophilum</name>
    <dbReference type="NCBI Taxonomy" id="41988"/>
    <lineage>
        <taxon>Bacteria</taxon>
        <taxon>Bacillati</taxon>
        <taxon>Actinomycetota</taxon>
        <taxon>Actinomycetes</taxon>
        <taxon>Micrococcales</taxon>
        <taxon>Microbacteriaceae</taxon>
        <taxon>Cryobacterium</taxon>
    </lineage>
</organism>
<dbReference type="InterPro" id="IPR000515">
    <property type="entry name" value="MetI-like"/>
</dbReference>
<feature type="transmembrane region" description="Helical" evidence="8">
    <location>
        <begin position="101"/>
        <end position="123"/>
    </location>
</feature>
<evidence type="ECO:0000313" key="10">
    <source>
        <dbReference type="EMBL" id="TFD82390.1"/>
    </source>
</evidence>
<evidence type="ECO:0000256" key="4">
    <source>
        <dbReference type="ARBA" id="ARBA00022519"/>
    </source>
</evidence>
<name>A0A4Y8KRY6_9MICO</name>
<dbReference type="InterPro" id="IPR035906">
    <property type="entry name" value="MetI-like_sf"/>
</dbReference>
<keyword evidence="5 8" id="KW-0812">Transmembrane</keyword>
<dbReference type="PROSITE" id="PS50928">
    <property type="entry name" value="ABC_TM1"/>
    <property type="match status" value="1"/>
</dbReference>
<accession>A0A4Y8KRY6</accession>
<protein>
    <submittedName>
        <fullName evidence="10">ABC transporter permease subunit</fullName>
    </submittedName>
</protein>
<evidence type="ECO:0000259" key="9">
    <source>
        <dbReference type="PROSITE" id="PS50928"/>
    </source>
</evidence>
<evidence type="ECO:0000256" key="6">
    <source>
        <dbReference type="ARBA" id="ARBA00022989"/>
    </source>
</evidence>
<keyword evidence="6 8" id="KW-1133">Transmembrane helix</keyword>
<feature type="transmembrane region" description="Helical" evidence="8">
    <location>
        <begin position="167"/>
        <end position="187"/>
    </location>
</feature>
<dbReference type="GO" id="GO:0005886">
    <property type="term" value="C:plasma membrane"/>
    <property type="evidence" value="ECO:0007669"/>
    <property type="project" value="UniProtKB-SubCell"/>
</dbReference>